<dbReference type="InterPro" id="IPR050767">
    <property type="entry name" value="Sel1_AlgK"/>
</dbReference>
<dbReference type="InterPro" id="IPR006597">
    <property type="entry name" value="Sel1-like"/>
</dbReference>
<gene>
    <name evidence="2" type="ORF">SAMN04488540_11533</name>
</gene>
<dbReference type="RefSeq" id="WP_090366940.1">
    <property type="nucleotide sequence ID" value="NZ_FNEM01000015.1"/>
</dbReference>
<dbReference type="PANTHER" id="PTHR11102:SF160">
    <property type="entry name" value="ERAD-ASSOCIATED E3 UBIQUITIN-PROTEIN LIGASE COMPONENT HRD3"/>
    <property type="match status" value="1"/>
</dbReference>
<evidence type="ECO:0000313" key="2">
    <source>
        <dbReference type="EMBL" id="SDJ89782.1"/>
    </source>
</evidence>
<dbReference type="EMBL" id="FNEM01000015">
    <property type="protein sequence ID" value="SDJ89782.1"/>
    <property type="molecule type" value="Genomic_DNA"/>
</dbReference>
<dbReference type="PANTHER" id="PTHR11102">
    <property type="entry name" value="SEL-1-LIKE PROTEIN"/>
    <property type="match status" value="1"/>
</dbReference>
<protein>
    <submittedName>
        <fullName evidence="2">Sel1 repeat-containing protein</fullName>
    </submittedName>
</protein>
<dbReference type="Proteomes" id="UP000199527">
    <property type="component" value="Unassembled WGS sequence"/>
</dbReference>
<dbReference type="Pfam" id="PF13643">
    <property type="entry name" value="DUF4145"/>
    <property type="match status" value="1"/>
</dbReference>
<evidence type="ECO:0000313" key="3">
    <source>
        <dbReference type="Proteomes" id="UP000199527"/>
    </source>
</evidence>
<keyword evidence="3" id="KW-1185">Reference proteome</keyword>
<dbReference type="InterPro" id="IPR011990">
    <property type="entry name" value="TPR-like_helical_dom_sf"/>
</dbReference>
<organism evidence="2 3">
    <name type="scientific">Ferrimonas sediminum</name>
    <dbReference type="NCBI Taxonomy" id="718193"/>
    <lineage>
        <taxon>Bacteria</taxon>
        <taxon>Pseudomonadati</taxon>
        <taxon>Pseudomonadota</taxon>
        <taxon>Gammaproteobacteria</taxon>
        <taxon>Alteromonadales</taxon>
        <taxon>Ferrimonadaceae</taxon>
        <taxon>Ferrimonas</taxon>
    </lineage>
</organism>
<dbReference type="SUPFAM" id="SSF81901">
    <property type="entry name" value="HCP-like"/>
    <property type="match status" value="1"/>
</dbReference>
<feature type="domain" description="DUF4145" evidence="1">
    <location>
        <begin position="23"/>
        <end position="105"/>
    </location>
</feature>
<sequence>MAINDLELARRLDAGLVDDYRLARSYCLDVPTFALIHLRSVAHKLVDLLASAVDIKFKSKNLYDRIEVLNRAKAIDVRLARQIHKLRSEGNKGAHPEKYRLSQEQLVTLAQKAVEIAANLMDGCFATIKGQQPPEWQFEALDQVAGRELCYRAVMEGDHQAQYLVGISLKAKGLMQRERELSFAIANDSADINLDASASLLKQASYWFAQACDHHDGARFEHGVALIHGHGDRQDQEAGEELVKQAADAGLAPAQALLGYFYLSSSTAFEQNLVLAERYLLLAAEQDQAEAMANLGVLYHQGVDGVADTGKAELYTAQAARTGYPVAQYHLALMLLDKDKAETEQAMQWLQQAAEQRYPDAMADLARVLLDGEHLPQDPVRASHLYREAIRYAGLPRAMFELSLAIFDNEVPDADLVEGATLLQAAYHYAESGSDLHQAIEALSPQLVAAIEAECRQAASDQTPLLSLVLQRFDQQRLPKPFRR</sequence>
<proteinExistence type="predicted"/>
<evidence type="ECO:0000259" key="1">
    <source>
        <dbReference type="Pfam" id="PF13643"/>
    </source>
</evidence>
<reference evidence="3" key="1">
    <citation type="submission" date="2016-10" db="EMBL/GenBank/DDBJ databases">
        <authorList>
            <person name="Varghese N."/>
            <person name="Submissions S."/>
        </authorList>
    </citation>
    <scope>NUCLEOTIDE SEQUENCE [LARGE SCALE GENOMIC DNA]</scope>
    <source>
        <strain evidence="3">DSM 23317</strain>
    </source>
</reference>
<name>A0A1G8XGU2_9GAMM</name>
<dbReference type="Gene3D" id="1.25.40.10">
    <property type="entry name" value="Tetratricopeptide repeat domain"/>
    <property type="match status" value="2"/>
</dbReference>
<dbReference type="Pfam" id="PF08238">
    <property type="entry name" value="Sel1"/>
    <property type="match status" value="5"/>
</dbReference>
<dbReference type="SMART" id="SM00671">
    <property type="entry name" value="SEL1"/>
    <property type="match status" value="5"/>
</dbReference>
<dbReference type="OrthoDB" id="5365194at2"/>
<dbReference type="InterPro" id="IPR025285">
    <property type="entry name" value="DUF4145"/>
</dbReference>
<dbReference type="AlphaFoldDB" id="A0A1G8XGU2"/>
<accession>A0A1G8XGU2</accession>